<reference evidence="2 3" key="1">
    <citation type="journal article" date="2020" name="Genome Biol. Evol.">
        <title>Comparative genomics of strictly vertically transmitted, feminizing microsporidia endosymbionts of amphipod crustaceans.</title>
        <authorList>
            <person name="Cormier A."/>
            <person name="Chebbi M.A."/>
            <person name="Giraud I."/>
            <person name="Wattier R."/>
            <person name="Teixeira M."/>
            <person name="Gilbert C."/>
            <person name="Rigaud T."/>
            <person name="Cordaux R."/>
        </authorList>
    </citation>
    <scope>NUCLEOTIDE SEQUENCE [LARGE SCALE GENOMIC DNA]</scope>
    <source>
        <strain evidence="2 3">Ou3-Ou53</strain>
    </source>
</reference>
<evidence type="ECO:0000313" key="3">
    <source>
        <dbReference type="Proteomes" id="UP000740883"/>
    </source>
</evidence>
<dbReference type="GO" id="GO:0019843">
    <property type="term" value="F:rRNA binding"/>
    <property type="evidence" value="ECO:0007669"/>
    <property type="project" value="InterPro"/>
</dbReference>
<sequence>MNEYVNKLVVTSKKPKKIAKMLCKQIRLMLSPNVTLNLKDSNPSIKRYKSIADEFKMSHFIVTGNNFIKIGKYPEGPTILFEVIDYNPELEPTDKRIFASDPLITCSGEDSDLYSLFTSLSQPPKIPQRNINFHFEDDKIVVRHYKILTEEDDNIKVGLENIGPNFSLRIKKIEDTFF</sequence>
<comment type="caution">
    <text evidence="2">The sequence shown here is derived from an EMBL/GenBank/DDBJ whole genome shotgun (WGS) entry which is preliminary data.</text>
</comment>
<accession>A0A9P6H2B5</accession>
<gene>
    <name evidence="2" type="ORF">NGRA_0820</name>
</gene>
<evidence type="ECO:0000259" key="1">
    <source>
        <dbReference type="PROSITE" id="PS50833"/>
    </source>
</evidence>
<dbReference type="SMART" id="SM00879">
    <property type="entry name" value="Brix"/>
    <property type="match status" value="1"/>
</dbReference>
<dbReference type="Proteomes" id="UP000740883">
    <property type="component" value="Unassembled WGS sequence"/>
</dbReference>
<dbReference type="GO" id="GO:0006364">
    <property type="term" value="P:rRNA processing"/>
    <property type="evidence" value="ECO:0007669"/>
    <property type="project" value="InterPro"/>
</dbReference>
<feature type="domain" description="Brix" evidence="1">
    <location>
        <begin position="5"/>
        <end position="178"/>
    </location>
</feature>
<dbReference type="AlphaFoldDB" id="A0A9P6H2B5"/>
<dbReference type="EMBL" id="SBJO01000037">
    <property type="protein sequence ID" value="KAF9764106.1"/>
    <property type="molecule type" value="Genomic_DNA"/>
</dbReference>
<organism evidence="2 3">
    <name type="scientific">Nosema granulosis</name>
    <dbReference type="NCBI Taxonomy" id="83296"/>
    <lineage>
        <taxon>Eukaryota</taxon>
        <taxon>Fungi</taxon>
        <taxon>Fungi incertae sedis</taxon>
        <taxon>Microsporidia</taxon>
        <taxon>Nosematidae</taxon>
        <taxon>Nosema</taxon>
    </lineage>
</organism>
<dbReference type="InterPro" id="IPR007109">
    <property type="entry name" value="Brix"/>
</dbReference>
<proteinExistence type="predicted"/>
<keyword evidence="3" id="KW-1185">Reference proteome</keyword>
<name>A0A9P6H2B5_9MICR</name>
<dbReference type="SUPFAM" id="SSF52954">
    <property type="entry name" value="Class II aaRS ABD-related"/>
    <property type="match status" value="1"/>
</dbReference>
<dbReference type="OrthoDB" id="264354at2759"/>
<evidence type="ECO:0000313" key="2">
    <source>
        <dbReference type="EMBL" id="KAF9764106.1"/>
    </source>
</evidence>
<dbReference type="PROSITE" id="PS50833">
    <property type="entry name" value="BRIX"/>
    <property type="match status" value="1"/>
</dbReference>
<dbReference type="Pfam" id="PF04427">
    <property type="entry name" value="Brix"/>
    <property type="match status" value="1"/>
</dbReference>
<protein>
    <recommendedName>
        <fullName evidence="1">Brix domain-containing protein</fullName>
    </recommendedName>
</protein>